<gene>
    <name evidence="4" type="ORF">MBOVJF4278_00478</name>
</gene>
<sequence length="1483" mass="172404">MKGRKYKYILVPALGSLLPFALISASSIKSTSSAFLNTNKLLSALDSNFNRSYIDGRFSQIDEFKSGVYKKREQQTFTYKWNELLDQPYLVGVDQFDWPWGTNIKYNVFGKDFKFPASGTKYFHNPPRIILNPSVYGGHRLPNNIGLDYPYSGPVTSKAKRFFWWDYEKGSIEDDIKPYPDRDSYSYPTIDISGIKEKINDKVNPPEEWVDDRDPWQGEIVHYYPNPNAFKNIEIVGFDLTEDSKNMLKNYERPWEKTDFYKSHKILNTYLNYWAYSANPEVKVTLEYDSTKDEYYDLSENIKFKDLNTIFNGLKNAYSENSSIVSNGKITIDSDVMGDLDESLPVDIDSKKFPLKTNVQKLQEKTAIKEHILSDGWKIKLSETPEVVSSKGKTARIIKRLVSVTKNGTDKTAELITTLESASNPATKAQSYNISKFTNMLKELTSGINTYDEVEVELTESSLYRQYKKAKDRTDRKERGLNLRDNLTIKFGYSQAIKTLQDWENYYNRERKLDFWQQTVAKQIKEPDREKKYDHGTFLVGSPIDIKFVSDDDETDIMLINKQKVDVLNKEFKKKLIDFRVVADTKEIKDKEKEKQPTNEYEIHLKRFKTGSNNSGSIDEQYIVKYQIIQKFFTQIIKWYGWDPDKNPDQKQLISKILLDKKGQPLLDDKKKEIPNPNYDPFIDPATGTKKEILWISNDNLKNHGLDDKLHFTYPSLLYDIKQKVDFGIYVDSHVLGKGALRNLKYDPALINVKYYKKKLFDKKTEYRSGKKVVKYVKTDTLPEPLPFQNNTSEFSYFSDEGIWLVYATNNSQEIPTFSNASLVLIDEDNDPKSYFYETVKYRLYDEWGNKLQNYFQPFLHSNNWISEPLSKYLTATTGLTFAELAKMPYNDFIYKYLEFVNLKYDFKKYFPNINSQDTKYENIFETSVHWNELPNLNGLTYATEQDESVKEKYRKEVENIVTNYIKSHIRGNTRLKEHNIYEDSGWEIKEWSSNDKKYWLDSALKVETNDSSKSQGVEFTLVPTNPNYKQFSFKKFYLKNNAHHIYYPPIDLSRLPIETRHKINIDYSKGTHKQNAEKISEFINTKIHDEFKKYNQDKTTPIEIDKDVKISNLYELNIQTRQYNKFNTFTAIITPLNANLHNQIVFEFQNISDPKKKPIDGSSDPSYDPINNPGNSSSSFDENNPNGGRSNFDPNNPGTWPSGFDPNDPNTWPPGYNPDSSKYVDLSLLNEIFLNNPVIISETKLSKIKEKIIDQVSKITEPLNYRFNKEYLIAWLSTAFYNLDLVMDIADLNKPENKEFKEKYDNAVNSVLKEKNKVTISGKEVIIPTSVTDEKLRQRYEEAIANKIKEIENRNFNNGLDNKVRNKIYILIPKENAIGFAFLPVINNISSSFNPTKDPEWISELEKDPHRKDINGEDIRSTLSKVASYAGWTVGAIATLGLISGTVFGIRNYLNKKGFKAGKSIVKKQKKKQRPIKTYKDN</sequence>
<feature type="signal peptide" evidence="3">
    <location>
        <begin position="1"/>
        <end position="21"/>
    </location>
</feature>
<evidence type="ECO:0000256" key="3">
    <source>
        <dbReference type="SAM" id="SignalP"/>
    </source>
</evidence>
<keyword evidence="2" id="KW-0472">Membrane</keyword>
<dbReference type="EMBL" id="LT578453">
    <property type="protein sequence ID" value="SBO46250.1"/>
    <property type="molecule type" value="Genomic_DNA"/>
</dbReference>
<reference evidence="4 5" key="1">
    <citation type="submission" date="2016-06" db="EMBL/GenBank/DDBJ databases">
        <authorList>
            <person name="Kjaerup R.B."/>
            <person name="Dalgaard T.S."/>
            <person name="Juul-Madsen H.R."/>
        </authorList>
    </citation>
    <scope>NUCLEOTIDE SEQUENCE [LARGE SCALE GENOMIC DNA]</scope>
    <source>
        <strain evidence="4">JF4278</strain>
    </source>
</reference>
<feature type="chain" id="PRO_5041065680" evidence="3">
    <location>
        <begin position="22"/>
        <end position="1483"/>
    </location>
</feature>
<proteinExistence type="predicted"/>
<evidence type="ECO:0000256" key="2">
    <source>
        <dbReference type="SAM" id="Phobius"/>
    </source>
</evidence>
<keyword evidence="3" id="KW-0732">Signal</keyword>
<feature type="transmembrane region" description="Helical" evidence="2">
    <location>
        <begin position="1430"/>
        <end position="1451"/>
    </location>
</feature>
<evidence type="ECO:0000313" key="5">
    <source>
        <dbReference type="Proteomes" id="UP000233776"/>
    </source>
</evidence>
<feature type="region of interest" description="Disordered" evidence="1">
    <location>
        <begin position="1154"/>
        <end position="1217"/>
    </location>
</feature>
<organism evidence="4 5">
    <name type="scientific">Mycoplasmopsis bovis</name>
    <name type="common">Mycoplasma bovis</name>
    <dbReference type="NCBI Taxonomy" id="28903"/>
    <lineage>
        <taxon>Bacteria</taxon>
        <taxon>Bacillati</taxon>
        <taxon>Mycoplasmatota</taxon>
        <taxon>Mycoplasmoidales</taxon>
        <taxon>Metamycoplasmataceae</taxon>
        <taxon>Mycoplasmopsis</taxon>
    </lineage>
</organism>
<dbReference type="NCBIfam" id="NF045892">
    <property type="entry name" value="ICE_Mbov_0399"/>
    <property type="match status" value="1"/>
</dbReference>
<keyword evidence="2" id="KW-1133">Transmembrane helix</keyword>
<evidence type="ECO:0000256" key="1">
    <source>
        <dbReference type="SAM" id="MobiDB-lite"/>
    </source>
</evidence>
<keyword evidence="2" id="KW-0812">Transmembrane</keyword>
<accession>A0A2N8U2N0</accession>
<dbReference type="RefSeq" id="WP_075271023.1">
    <property type="nucleotide sequence ID" value="NZ_CP022590.1"/>
</dbReference>
<dbReference type="Proteomes" id="UP000233776">
    <property type="component" value="Chromosome I"/>
</dbReference>
<name>A0A2N8U2N0_MYCBV</name>
<evidence type="ECO:0000313" key="4">
    <source>
        <dbReference type="EMBL" id="SBO46250.1"/>
    </source>
</evidence>
<protein>
    <submittedName>
        <fullName evidence="4">Uncharacterized protein</fullName>
    </submittedName>
</protein>
<feature type="compositionally biased region" description="Polar residues" evidence="1">
    <location>
        <begin position="1173"/>
        <end position="1200"/>
    </location>
</feature>